<dbReference type="InterPro" id="IPR047889">
    <property type="entry name" value="KHDC4_KH-I_second"/>
</dbReference>
<dbReference type="Gene3D" id="3.30.1370.10">
    <property type="entry name" value="K Homology domain, type 1"/>
    <property type="match status" value="2"/>
</dbReference>
<dbReference type="OrthoDB" id="397265at2759"/>
<protein>
    <recommendedName>
        <fullName evidence="3">K Homology domain-containing protein</fullName>
    </recommendedName>
</protein>
<organism evidence="4 5">
    <name type="scientific">Mycosarcoma maydis</name>
    <name type="common">Corn smut fungus</name>
    <name type="synonym">Ustilago maydis</name>
    <dbReference type="NCBI Taxonomy" id="5270"/>
    <lineage>
        <taxon>Eukaryota</taxon>
        <taxon>Fungi</taxon>
        <taxon>Dikarya</taxon>
        <taxon>Basidiomycota</taxon>
        <taxon>Ustilaginomycotina</taxon>
        <taxon>Ustilaginomycetes</taxon>
        <taxon>Ustilaginales</taxon>
        <taxon>Ustilaginaceae</taxon>
        <taxon>Mycosarcoma</taxon>
    </lineage>
</organism>
<evidence type="ECO:0000259" key="3">
    <source>
        <dbReference type="SMART" id="SM00322"/>
    </source>
</evidence>
<sequence length="479" mass="52139">MSSRWDSSNSEAQAASASSSSAVSTSAAAAAAAAAAAKIAAQFASKAAPASHNDAANVSEAQRKERETHEAEFTHDIEINDQRNRYMLTKGQTQQQIHRETGASVTTKGTWYPDKTLATAEDPPLYLHVEAVSQEILDAGIAKINELMAREVPQLVEDRHQRRLDYENQRPPPRERRRWPEEKVPVNLENIRMFNVRSKIVGPGGMFVKYIQNETGTRVQIKGLGSGFIESDTGVELNEPMHIAIAGPEDEQIQAAKVLAEDLMEVVRSEWQKAYDAMSQGYGGGGGRGGYGGGYDGGAPRGGYARSHAYGRGGSPVGAGGYAHHQQQPPPPQQPQQAGWDQQRGWNQHQHHSYPYNSRHNGEPAPPPTDDGAPPPPPPEDDAPPPPPTDSVSHQAYATARPDSQPQRNSASGSQNASSTTSSHTRTQAGAASAKSPEEEALDKYWREYVEWEDSFRAYHNRAPSKDEGAQDVPAQYRK</sequence>
<dbReference type="OMA" id="NVREQYQ"/>
<dbReference type="CDD" id="cd22385">
    <property type="entry name" value="KH-I_KHDC4_rpt1"/>
    <property type="match status" value="1"/>
</dbReference>
<dbReference type="InterPro" id="IPR047890">
    <property type="entry name" value="KHDC4_KH-I_first"/>
</dbReference>
<reference evidence="4 5" key="1">
    <citation type="journal article" date="2006" name="Nature">
        <title>Insights from the genome of the biotrophic fungal plant pathogen Ustilago maydis.</title>
        <authorList>
            <person name="Kamper J."/>
            <person name="Kahmann R."/>
            <person name="Bolker M."/>
            <person name="Ma L.J."/>
            <person name="Brefort T."/>
            <person name="Saville B.J."/>
            <person name="Banuett F."/>
            <person name="Kronstad J.W."/>
            <person name="Gold S.E."/>
            <person name="Muller O."/>
            <person name="Perlin M.H."/>
            <person name="Wosten H.A."/>
            <person name="de Vries R."/>
            <person name="Ruiz-Herrera J."/>
            <person name="Reynaga-Pena C.G."/>
            <person name="Snetselaar K."/>
            <person name="McCann M."/>
            <person name="Perez-Martin J."/>
            <person name="Feldbrugge M."/>
            <person name="Basse C.W."/>
            <person name="Steinberg G."/>
            <person name="Ibeas J.I."/>
            <person name="Holloman W."/>
            <person name="Guzman P."/>
            <person name="Farman M."/>
            <person name="Stajich J.E."/>
            <person name="Sentandreu R."/>
            <person name="Gonzalez-Prieto J.M."/>
            <person name="Kennell J.C."/>
            <person name="Molina L."/>
            <person name="Schirawski J."/>
            <person name="Mendoza-Mendoza A."/>
            <person name="Greilinger D."/>
            <person name="Munch K."/>
            <person name="Rossel N."/>
            <person name="Scherer M."/>
            <person name="Vranes M."/>
            <person name="Ladendorf O."/>
            <person name="Vincon V."/>
            <person name="Fuchs U."/>
            <person name="Sandrock B."/>
            <person name="Meng S."/>
            <person name="Ho E.C."/>
            <person name="Cahill M.J."/>
            <person name="Boyce K.J."/>
            <person name="Klose J."/>
            <person name="Klosterman S.J."/>
            <person name="Deelstra H.J."/>
            <person name="Ortiz-Castellanos L."/>
            <person name="Li W."/>
            <person name="Sanchez-Alonso P."/>
            <person name="Schreier P.H."/>
            <person name="Hauser-Hahn I."/>
            <person name="Vaupel M."/>
            <person name="Koopmann E."/>
            <person name="Friedrich G."/>
            <person name="Voss H."/>
            <person name="Schluter T."/>
            <person name="Margolis J."/>
            <person name="Platt D."/>
            <person name="Swimmer C."/>
            <person name="Gnirke A."/>
            <person name="Chen F."/>
            <person name="Vysotskaia V."/>
            <person name="Mannhaupt G."/>
            <person name="Guldener U."/>
            <person name="Munsterkotter M."/>
            <person name="Haase D."/>
            <person name="Oesterheld M."/>
            <person name="Mewes H.W."/>
            <person name="Mauceli E.W."/>
            <person name="DeCaprio D."/>
            <person name="Wade C.M."/>
            <person name="Butler J."/>
            <person name="Young S."/>
            <person name="Jaffe D.B."/>
            <person name="Calvo S."/>
            <person name="Nusbaum C."/>
            <person name="Galagan J."/>
            <person name="Birren B.W."/>
        </authorList>
    </citation>
    <scope>NUCLEOTIDE SEQUENCE [LARGE SCALE GENOMIC DNA]</scope>
    <source>
        <strain evidence="5">DSM 14603 / FGSC 9021 / UM521</strain>
    </source>
</reference>
<keyword evidence="5" id="KW-1185">Reference proteome</keyword>
<dbReference type="KEGG" id="uma:UMAG_04006"/>
<evidence type="ECO:0000256" key="2">
    <source>
        <dbReference type="SAM" id="MobiDB-lite"/>
    </source>
</evidence>
<dbReference type="InterPro" id="IPR004087">
    <property type="entry name" value="KH_dom"/>
</dbReference>
<gene>
    <name evidence="4" type="ORF">UMAG_04006</name>
</gene>
<dbReference type="VEuPathDB" id="FungiDB:UMAG_04006"/>
<dbReference type="InterPro" id="IPR031121">
    <property type="entry name" value="RIK/BLOM7"/>
</dbReference>
<dbReference type="EMBL" id="CM003150">
    <property type="protein sequence ID" value="KIS67958.1"/>
    <property type="molecule type" value="Genomic_DNA"/>
</dbReference>
<dbReference type="PANTHER" id="PTHR15744">
    <property type="entry name" value="BLOM7"/>
    <property type="match status" value="1"/>
</dbReference>
<dbReference type="InterPro" id="IPR055256">
    <property type="entry name" value="KH_1_KHDC4/BBP-like"/>
</dbReference>
<dbReference type="RefSeq" id="XP_011390459.1">
    <property type="nucleotide sequence ID" value="XM_011392157.1"/>
</dbReference>
<dbReference type="InterPro" id="IPR036612">
    <property type="entry name" value="KH_dom_type_1_sf"/>
</dbReference>
<dbReference type="AlphaFoldDB" id="A0A0D1CMN6"/>
<feature type="compositionally biased region" description="Pro residues" evidence="2">
    <location>
        <begin position="364"/>
        <end position="389"/>
    </location>
</feature>
<dbReference type="SUPFAM" id="SSF54791">
    <property type="entry name" value="Eukaryotic type KH-domain (KH-domain type I)"/>
    <property type="match status" value="2"/>
</dbReference>
<dbReference type="InterPro" id="IPR056149">
    <property type="entry name" value="PRP5/DDX46/KHDC4_KH"/>
</dbReference>
<dbReference type="STRING" id="237631.A0A0D1CMN6"/>
<feature type="compositionally biased region" description="Gly residues" evidence="2">
    <location>
        <begin position="311"/>
        <end position="321"/>
    </location>
</feature>
<accession>A0A0D1CMN6</accession>
<feature type="region of interest" description="Disordered" evidence="2">
    <location>
        <begin position="43"/>
        <end position="84"/>
    </location>
</feature>
<dbReference type="SMART" id="SM00322">
    <property type="entry name" value="KH"/>
    <property type="match status" value="1"/>
</dbReference>
<evidence type="ECO:0000313" key="4">
    <source>
        <dbReference type="EMBL" id="KIS67958.1"/>
    </source>
</evidence>
<evidence type="ECO:0000256" key="1">
    <source>
        <dbReference type="PROSITE-ProRule" id="PRU00117"/>
    </source>
</evidence>
<feature type="region of interest" description="Disordered" evidence="2">
    <location>
        <begin position="1"/>
        <end position="27"/>
    </location>
</feature>
<feature type="region of interest" description="Disordered" evidence="2">
    <location>
        <begin position="306"/>
        <end position="441"/>
    </location>
</feature>
<dbReference type="FunFam" id="3.30.1370.10:FF:000051">
    <property type="entry name" value="Putative kh domain-containing protein"/>
    <property type="match status" value="1"/>
</dbReference>
<dbReference type="Proteomes" id="UP000000561">
    <property type="component" value="Chromosome 11"/>
</dbReference>
<feature type="compositionally biased region" description="Low complexity" evidence="2">
    <location>
        <begin position="409"/>
        <end position="423"/>
    </location>
</feature>
<dbReference type="PANTHER" id="PTHR15744:SF0">
    <property type="entry name" value="KH HOMOLOGY DOMAIN-CONTAINING PROTEIN 4"/>
    <property type="match status" value="1"/>
</dbReference>
<dbReference type="FunFam" id="3.30.1370.10:FF:000037">
    <property type="entry name" value="KH domain protein"/>
    <property type="match status" value="1"/>
</dbReference>
<feature type="compositionally biased region" description="Low complexity" evidence="2">
    <location>
        <begin position="7"/>
        <end position="27"/>
    </location>
</feature>
<dbReference type="InParanoid" id="A0A0D1CMN6"/>
<feature type="compositionally biased region" description="Polar residues" evidence="2">
    <location>
        <begin position="391"/>
        <end position="408"/>
    </location>
</feature>
<keyword evidence="1" id="KW-0694">RNA-binding</keyword>
<dbReference type="Pfam" id="PF22675">
    <property type="entry name" value="KH-I_KHDC4-BBP"/>
    <property type="match status" value="1"/>
</dbReference>
<dbReference type="CDD" id="cd22386">
    <property type="entry name" value="KH-I_KHDC4_rpt2"/>
    <property type="match status" value="1"/>
</dbReference>
<dbReference type="GO" id="GO:0003723">
    <property type="term" value="F:RNA binding"/>
    <property type="evidence" value="ECO:0000318"/>
    <property type="project" value="GO_Central"/>
</dbReference>
<dbReference type="GO" id="GO:0005634">
    <property type="term" value="C:nucleus"/>
    <property type="evidence" value="ECO:0000318"/>
    <property type="project" value="GO_Central"/>
</dbReference>
<dbReference type="eggNOG" id="KOG1960">
    <property type="taxonomic scope" value="Eukaryota"/>
</dbReference>
<proteinExistence type="predicted"/>
<dbReference type="PROSITE" id="PS50084">
    <property type="entry name" value="KH_TYPE_1"/>
    <property type="match status" value="1"/>
</dbReference>
<name>A0A0D1CMN6_MYCMD</name>
<evidence type="ECO:0000313" key="5">
    <source>
        <dbReference type="Proteomes" id="UP000000561"/>
    </source>
</evidence>
<dbReference type="Pfam" id="PF23469">
    <property type="entry name" value="KH_12"/>
    <property type="match status" value="1"/>
</dbReference>
<feature type="compositionally biased region" description="Basic and acidic residues" evidence="2">
    <location>
        <begin position="61"/>
        <end position="84"/>
    </location>
</feature>
<feature type="domain" description="K Homology" evidence="3">
    <location>
        <begin position="178"/>
        <end position="265"/>
    </location>
</feature>
<dbReference type="GeneID" id="23564307"/>